<feature type="transmembrane region" description="Helical" evidence="1">
    <location>
        <begin position="29"/>
        <end position="50"/>
    </location>
</feature>
<evidence type="ECO:0000313" key="4">
    <source>
        <dbReference type="Proteomes" id="UP000033856"/>
    </source>
</evidence>
<dbReference type="PANTHER" id="PTHR22911">
    <property type="entry name" value="ACYL-MALONYL CONDENSING ENZYME-RELATED"/>
    <property type="match status" value="1"/>
</dbReference>
<proteinExistence type="predicted"/>
<organism evidence="3 4">
    <name type="scientific">Candidatus Jorgensenbacteria bacterium GW2011_GWF2_41_8</name>
    <dbReference type="NCBI Taxonomy" id="1618667"/>
    <lineage>
        <taxon>Bacteria</taxon>
        <taxon>Candidatus Joergenseniibacteriota</taxon>
    </lineage>
</organism>
<feature type="transmembrane region" description="Helical" evidence="1">
    <location>
        <begin position="144"/>
        <end position="165"/>
    </location>
</feature>
<keyword evidence="1" id="KW-1133">Transmembrane helix</keyword>
<name>A0A0G1AG88_9BACT</name>
<dbReference type="AlphaFoldDB" id="A0A0G1AG88"/>
<gene>
    <name evidence="3" type="ORF">UU83_C0027G0005</name>
</gene>
<feature type="transmembrane region" description="Helical" evidence="1">
    <location>
        <begin position="207"/>
        <end position="228"/>
    </location>
</feature>
<protein>
    <recommendedName>
        <fullName evidence="2">EamA domain-containing protein</fullName>
    </recommendedName>
</protein>
<feature type="transmembrane region" description="Helical" evidence="1">
    <location>
        <begin position="62"/>
        <end position="80"/>
    </location>
</feature>
<feature type="domain" description="EamA" evidence="2">
    <location>
        <begin position="5"/>
        <end position="133"/>
    </location>
</feature>
<evidence type="ECO:0000313" key="3">
    <source>
        <dbReference type="EMBL" id="KKS24293.1"/>
    </source>
</evidence>
<dbReference type="EMBL" id="LCCD01000027">
    <property type="protein sequence ID" value="KKS24293.1"/>
    <property type="molecule type" value="Genomic_DNA"/>
</dbReference>
<dbReference type="GO" id="GO:0016020">
    <property type="term" value="C:membrane"/>
    <property type="evidence" value="ECO:0007669"/>
    <property type="project" value="InterPro"/>
</dbReference>
<reference evidence="3 4" key="1">
    <citation type="journal article" date="2015" name="Nature">
        <title>rRNA introns, odd ribosomes, and small enigmatic genomes across a large radiation of phyla.</title>
        <authorList>
            <person name="Brown C.T."/>
            <person name="Hug L.A."/>
            <person name="Thomas B.C."/>
            <person name="Sharon I."/>
            <person name="Castelle C.J."/>
            <person name="Singh A."/>
            <person name="Wilkins M.J."/>
            <person name="Williams K.H."/>
            <person name="Banfield J.F."/>
        </authorList>
    </citation>
    <scope>NUCLEOTIDE SEQUENCE [LARGE SCALE GENOMIC DNA]</scope>
</reference>
<evidence type="ECO:0000256" key="1">
    <source>
        <dbReference type="SAM" id="Phobius"/>
    </source>
</evidence>
<keyword evidence="1" id="KW-0812">Transmembrane</keyword>
<feature type="transmembrane region" description="Helical" evidence="1">
    <location>
        <begin position="261"/>
        <end position="279"/>
    </location>
</feature>
<dbReference type="Pfam" id="PF00892">
    <property type="entry name" value="EamA"/>
    <property type="match status" value="2"/>
</dbReference>
<feature type="transmembrane region" description="Helical" evidence="1">
    <location>
        <begin position="177"/>
        <end position="195"/>
    </location>
</feature>
<feature type="domain" description="EamA" evidence="2">
    <location>
        <begin position="144"/>
        <end position="273"/>
    </location>
</feature>
<dbReference type="SUPFAM" id="SSF103481">
    <property type="entry name" value="Multidrug resistance efflux transporter EmrE"/>
    <property type="match status" value="2"/>
</dbReference>
<dbReference type="InterPro" id="IPR000620">
    <property type="entry name" value="EamA_dom"/>
</dbReference>
<feature type="transmembrane region" description="Helical" evidence="1">
    <location>
        <begin position="92"/>
        <end position="111"/>
    </location>
</feature>
<feature type="transmembrane region" description="Helical" evidence="1">
    <location>
        <begin position="235"/>
        <end position="255"/>
    </location>
</feature>
<dbReference type="Proteomes" id="UP000033856">
    <property type="component" value="Unassembled WGS sequence"/>
</dbReference>
<comment type="caution">
    <text evidence="3">The sequence shown here is derived from an EMBL/GenBank/DDBJ whole genome shotgun (WGS) entry which is preliminary data.</text>
</comment>
<keyword evidence="1" id="KW-0472">Membrane</keyword>
<accession>A0A0G1AG88</accession>
<evidence type="ECO:0000259" key="2">
    <source>
        <dbReference type="Pfam" id="PF00892"/>
    </source>
</evidence>
<dbReference type="InterPro" id="IPR037185">
    <property type="entry name" value="EmrE-like"/>
</dbReference>
<sequence>MKNYAALVCGVLIWAVINGFVVKGIQIPPAILGSLMSLVGVALFIPWLAIKKPSLSWRQKKILIFLGLAAAFNNSFFYTALTINQKGTQVLLIHYFASLLAMVWVALIPVFKEKLDAGSILGVVMGAAGLVIATGSGWLEHAVWFYLAFLSAFFYSFEIVLSRLLSDKENVHPNVSAFAKLFFQLMLMPLVGAFLLQQNFAIAHDKISYILVAGFLLFLSFIFVFYGLKKVPAKHFAVIGYLDRVGAIAIFGFVWGERFGWNVWLGGALILLAEVPIIFSSRKK</sequence>
<feature type="transmembrane region" description="Helical" evidence="1">
    <location>
        <begin position="118"/>
        <end position="138"/>
    </location>
</feature>